<gene>
    <name evidence="16" type="ORF">AMELA_G00268910</name>
</gene>
<comment type="caution">
    <text evidence="16">The sequence shown here is derived from an EMBL/GenBank/DDBJ whole genome shotgun (WGS) entry which is preliminary data.</text>
</comment>
<keyword evidence="5 12" id="KW-0851">Voltage-gated channel</keyword>
<dbReference type="GO" id="GO:0007399">
    <property type="term" value="P:nervous system development"/>
    <property type="evidence" value="ECO:0007669"/>
    <property type="project" value="UniProtKB-ARBA"/>
</dbReference>
<evidence type="ECO:0000256" key="4">
    <source>
        <dbReference type="ARBA" id="ARBA00022692"/>
    </source>
</evidence>
<dbReference type="PIRSF" id="PIRSF005465">
    <property type="entry name" value="GIRK_kir"/>
    <property type="match status" value="1"/>
</dbReference>
<feature type="domain" description="Inward rectifier potassium channel C-terminal" evidence="15">
    <location>
        <begin position="219"/>
        <end position="387"/>
    </location>
</feature>
<keyword evidence="9 13" id="KW-0472">Membrane</keyword>
<evidence type="ECO:0000256" key="1">
    <source>
        <dbReference type="ARBA" id="ARBA00004141"/>
    </source>
</evidence>
<sequence length="422" mass="48664">MGTKSKHSENKYTFAVYNVRHVCVLSAQPQTVLTQLYSRLISYILKMPWSLRQFLRCYVTPRRNKQIRLITKDGHCNIKHGKMKYSTWFAYMHDIWSTCVQIRWYSLTFFYVASFIFSWFIFTLIWYWVGRNNGDLWWQNQTDNHSACVLNLYDLTTAYLFSVETQLTIGFGYRVITPYCPSAIAVFMVQVLAGIIIACFWCGVLIAKISLPKKVAKAVTFSETAVICFKQDTLSLQIRVANIRKSLLLGSQIYGKLIRTRVTPEGKTFIMEQVNIEFLVDAGKDNLFFVCPLTFYHVIDKASPFYQMAVDTLHQQDFELVVFLDGTAESTSSSCQVRTSYLPQEITWGYKFLPIVSRSKEGKYRIDFSNFDKVEPVPTAHCAYCYHDLNGHHNISKDGVDNAGFEMIEIDSQVNESCSVNT</sequence>
<dbReference type="PANTHER" id="PTHR11767:SF6">
    <property type="entry name" value="ATP-SENSITIVE INWARD RECTIFIER POTASSIUM CHANNEL 1"/>
    <property type="match status" value="1"/>
</dbReference>
<evidence type="ECO:0000256" key="3">
    <source>
        <dbReference type="ARBA" id="ARBA00022538"/>
    </source>
</evidence>
<dbReference type="PRINTS" id="PR01321">
    <property type="entry name" value="KIR11CHANNEL"/>
</dbReference>
<dbReference type="AlphaFoldDB" id="A0A7J5ZN97"/>
<dbReference type="InterPro" id="IPR013518">
    <property type="entry name" value="K_chnl_inward-rec_Kir_cyto"/>
</dbReference>
<evidence type="ECO:0000256" key="12">
    <source>
        <dbReference type="RuleBase" id="RU003822"/>
    </source>
</evidence>
<comment type="subcellular location">
    <subcellularLocation>
        <location evidence="1 12">Membrane</location>
        <topology evidence="1 12">Multi-pass membrane protein</topology>
    </subcellularLocation>
</comment>
<dbReference type="Gene3D" id="1.10.287.70">
    <property type="match status" value="1"/>
</dbReference>
<name>A0A7J5ZN97_AMEME</name>
<keyword evidence="7 13" id="KW-1133">Transmembrane helix</keyword>
<evidence type="ECO:0000256" key="13">
    <source>
        <dbReference type="SAM" id="Phobius"/>
    </source>
</evidence>
<evidence type="ECO:0000313" key="16">
    <source>
        <dbReference type="EMBL" id="KAF4071970.1"/>
    </source>
</evidence>
<organism evidence="16 17">
    <name type="scientific">Ameiurus melas</name>
    <name type="common">Black bullhead</name>
    <name type="synonym">Silurus melas</name>
    <dbReference type="NCBI Taxonomy" id="219545"/>
    <lineage>
        <taxon>Eukaryota</taxon>
        <taxon>Metazoa</taxon>
        <taxon>Chordata</taxon>
        <taxon>Craniata</taxon>
        <taxon>Vertebrata</taxon>
        <taxon>Euteleostomi</taxon>
        <taxon>Actinopterygii</taxon>
        <taxon>Neopterygii</taxon>
        <taxon>Teleostei</taxon>
        <taxon>Ostariophysi</taxon>
        <taxon>Siluriformes</taxon>
        <taxon>Ictaluridae</taxon>
        <taxon>Ameiurus</taxon>
    </lineage>
</organism>
<dbReference type="Proteomes" id="UP000593565">
    <property type="component" value="Unassembled WGS sequence"/>
</dbReference>
<dbReference type="PRINTS" id="PR01320">
    <property type="entry name" value="KIRCHANNEL"/>
</dbReference>
<evidence type="ECO:0000256" key="8">
    <source>
        <dbReference type="ARBA" id="ARBA00023065"/>
    </source>
</evidence>
<dbReference type="GO" id="GO:1990573">
    <property type="term" value="P:potassium ion import across plasma membrane"/>
    <property type="evidence" value="ECO:0007669"/>
    <property type="project" value="InterPro"/>
</dbReference>
<dbReference type="GO" id="GO:0034702">
    <property type="term" value="C:monoatomic ion channel complex"/>
    <property type="evidence" value="ECO:0007669"/>
    <property type="project" value="UniProtKB-KW"/>
</dbReference>
<dbReference type="Pfam" id="PF17655">
    <property type="entry name" value="IRK_C"/>
    <property type="match status" value="1"/>
</dbReference>
<evidence type="ECO:0000256" key="2">
    <source>
        <dbReference type="ARBA" id="ARBA00022448"/>
    </source>
</evidence>
<comment type="similarity">
    <text evidence="12">Belongs to the inward rectifier-type potassium channel (TC 1.A.2.1) family.</text>
</comment>
<dbReference type="GO" id="GO:0005886">
    <property type="term" value="C:plasma membrane"/>
    <property type="evidence" value="ECO:0007669"/>
    <property type="project" value="TreeGrafter"/>
</dbReference>
<dbReference type="InterPro" id="IPR041647">
    <property type="entry name" value="IRK_C"/>
</dbReference>
<keyword evidence="17" id="KW-1185">Reference proteome</keyword>
<dbReference type="EMBL" id="JAAGNN010000026">
    <property type="protein sequence ID" value="KAF4071970.1"/>
    <property type="molecule type" value="Genomic_DNA"/>
</dbReference>
<dbReference type="InterPro" id="IPR003268">
    <property type="entry name" value="K_chnl_inward-rec_Kir1.1"/>
</dbReference>
<dbReference type="SUPFAM" id="SSF81324">
    <property type="entry name" value="Voltage-gated potassium channels"/>
    <property type="match status" value="1"/>
</dbReference>
<feature type="transmembrane region" description="Helical" evidence="13">
    <location>
        <begin position="109"/>
        <end position="129"/>
    </location>
</feature>
<evidence type="ECO:0000256" key="5">
    <source>
        <dbReference type="ARBA" id="ARBA00022882"/>
    </source>
</evidence>
<dbReference type="Pfam" id="PF01007">
    <property type="entry name" value="IRK"/>
    <property type="match status" value="1"/>
</dbReference>
<dbReference type="InterPro" id="IPR040445">
    <property type="entry name" value="Kir_TM"/>
</dbReference>
<keyword evidence="6 12" id="KW-0630">Potassium</keyword>
<dbReference type="GO" id="GO:0034765">
    <property type="term" value="P:regulation of monoatomic ion transmembrane transport"/>
    <property type="evidence" value="ECO:0007669"/>
    <property type="project" value="InterPro"/>
</dbReference>
<accession>A0A7J5ZN97</accession>
<evidence type="ECO:0000256" key="11">
    <source>
        <dbReference type="ARBA" id="ARBA00034430"/>
    </source>
</evidence>
<keyword evidence="2 12" id="KW-0813">Transport</keyword>
<keyword evidence="10 12" id="KW-0407">Ion channel</keyword>
<evidence type="ECO:0008006" key="18">
    <source>
        <dbReference type="Google" id="ProtNLM"/>
    </source>
</evidence>
<evidence type="ECO:0000256" key="7">
    <source>
        <dbReference type="ARBA" id="ARBA00022989"/>
    </source>
</evidence>
<evidence type="ECO:0000256" key="10">
    <source>
        <dbReference type="ARBA" id="ARBA00023303"/>
    </source>
</evidence>
<keyword evidence="4 12" id="KW-0812">Transmembrane</keyword>
<reference evidence="16 17" key="1">
    <citation type="submission" date="2020-02" db="EMBL/GenBank/DDBJ databases">
        <title>A chromosome-scale genome assembly of the black bullhead catfish (Ameiurus melas).</title>
        <authorList>
            <person name="Wen M."/>
            <person name="Zham M."/>
            <person name="Cabau C."/>
            <person name="Klopp C."/>
            <person name="Donnadieu C."/>
            <person name="Roques C."/>
            <person name="Bouchez O."/>
            <person name="Lampietro C."/>
            <person name="Jouanno E."/>
            <person name="Herpin A."/>
            <person name="Louis A."/>
            <person name="Berthelot C."/>
            <person name="Parey E."/>
            <person name="Roest-Crollius H."/>
            <person name="Braasch I."/>
            <person name="Postlethwait J."/>
            <person name="Robinson-Rechavi M."/>
            <person name="Echchiki A."/>
            <person name="Begum T."/>
            <person name="Montfort J."/>
            <person name="Schartl M."/>
            <person name="Bobe J."/>
            <person name="Guiguen Y."/>
        </authorList>
    </citation>
    <scope>NUCLEOTIDE SEQUENCE [LARGE SCALE GENOMIC DNA]</scope>
    <source>
        <strain evidence="16">M_S1</strain>
        <tissue evidence="16">Blood</tissue>
    </source>
</reference>
<dbReference type="PANTHER" id="PTHR11767">
    <property type="entry name" value="INWARD RECTIFIER POTASSIUM CHANNEL"/>
    <property type="match status" value="1"/>
</dbReference>
<keyword evidence="8 12" id="KW-0406">Ion transport</keyword>
<protein>
    <recommendedName>
        <fullName evidence="18">ATP-sensitive inward rectifier potassium channel 1</fullName>
    </recommendedName>
</protein>
<comment type="catalytic activity">
    <reaction evidence="11">
        <text>K(+)(in) = K(+)(out)</text>
        <dbReference type="Rhea" id="RHEA:29463"/>
        <dbReference type="ChEBI" id="CHEBI:29103"/>
    </reaction>
</comment>
<evidence type="ECO:0000259" key="14">
    <source>
        <dbReference type="Pfam" id="PF01007"/>
    </source>
</evidence>
<evidence type="ECO:0000256" key="6">
    <source>
        <dbReference type="ARBA" id="ARBA00022958"/>
    </source>
</evidence>
<dbReference type="InterPro" id="IPR014756">
    <property type="entry name" value="Ig_E-set"/>
</dbReference>
<feature type="domain" description="Potassium channel inwardly rectifying transmembrane" evidence="14">
    <location>
        <begin position="70"/>
        <end position="212"/>
    </location>
</feature>
<evidence type="ECO:0000259" key="15">
    <source>
        <dbReference type="Pfam" id="PF17655"/>
    </source>
</evidence>
<dbReference type="InterPro" id="IPR016449">
    <property type="entry name" value="K_chnl_inward-rec_Kir"/>
</dbReference>
<evidence type="ECO:0000256" key="9">
    <source>
        <dbReference type="ARBA" id="ARBA00023136"/>
    </source>
</evidence>
<proteinExistence type="inferred from homology"/>
<feature type="transmembrane region" description="Helical" evidence="13">
    <location>
        <begin position="183"/>
        <end position="207"/>
    </location>
</feature>
<dbReference type="Gene3D" id="2.60.40.1400">
    <property type="entry name" value="G protein-activated inward rectifier potassium channel 1"/>
    <property type="match status" value="1"/>
</dbReference>
<dbReference type="FunFam" id="2.60.40.1400:FF:000002">
    <property type="entry name" value="ATP-sensitive inward rectifier potassium channel 1"/>
    <property type="match status" value="1"/>
</dbReference>
<dbReference type="GO" id="GO:0015272">
    <property type="term" value="F:ATP-activated inward rectifier potassium channel activity"/>
    <property type="evidence" value="ECO:0007669"/>
    <property type="project" value="TreeGrafter"/>
</dbReference>
<dbReference type="SUPFAM" id="SSF81296">
    <property type="entry name" value="E set domains"/>
    <property type="match status" value="1"/>
</dbReference>
<keyword evidence="3 12" id="KW-0633">Potassium transport</keyword>
<evidence type="ECO:0000313" key="17">
    <source>
        <dbReference type="Proteomes" id="UP000593565"/>
    </source>
</evidence>